<dbReference type="Gene3D" id="3.10.450.50">
    <property type="match status" value="1"/>
</dbReference>
<dbReference type="Gene3D" id="1.10.1740.10">
    <property type="match status" value="1"/>
</dbReference>
<evidence type="ECO:0000256" key="4">
    <source>
        <dbReference type="ARBA" id="ARBA00023082"/>
    </source>
</evidence>
<dbReference type="NCBIfam" id="TIGR02937">
    <property type="entry name" value="sigma70-ECF"/>
    <property type="match status" value="1"/>
</dbReference>
<dbReference type="GO" id="GO:0006352">
    <property type="term" value="P:DNA-templated transcription initiation"/>
    <property type="evidence" value="ECO:0007669"/>
    <property type="project" value="InterPro"/>
</dbReference>
<keyword evidence="5" id="KW-0238">DNA-binding</keyword>
<proteinExistence type="inferred from homology"/>
<dbReference type="Pfam" id="PF04542">
    <property type="entry name" value="Sigma70_r2"/>
    <property type="match status" value="1"/>
</dbReference>
<dbReference type="RefSeq" id="WP_196153795.1">
    <property type="nucleotide sequence ID" value="NZ_JADMLG010000025.1"/>
</dbReference>
<dbReference type="InterPro" id="IPR036388">
    <property type="entry name" value="WH-like_DNA-bd_sf"/>
</dbReference>
<reference evidence="10" key="1">
    <citation type="submission" date="2020-11" db="EMBL/GenBank/DDBJ databases">
        <title>Nocardia NEAU-351.nov., a novel actinomycete isolated from the cow dung.</title>
        <authorList>
            <person name="Zhang X."/>
        </authorList>
    </citation>
    <scope>NUCLEOTIDE SEQUENCE</scope>
    <source>
        <strain evidence="10">NEAU-351</strain>
    </source>
</reference>
<evidence type="ECO:0000256" key="2">
    <source>
        <dbReference type="ARBA" id="ARBA00011344"/>
    </source>
</evidence>
<dbReference type="InterPro" id="IPR013324">
    <property type="entry name" value="RNA_pol_sigma_r3/r4-like"/>
</dbReference>
<feature type="domain" description="RNA polymerase sigma-70 region 2" evidence="8">
    <location>
        <begin position="66"/>
        <end position="128"/>
    </location>
</feature>
<evidence type="ECO:0000313" key="11">
    <source>
        <dbReference type="Proteomes" id="UP000655751"/>
    </source>
</evidence>
<dbReference type="SUPFAM" id="SSF88659">
    <property type="entry name" value="Sigma3 and sigma4 domains of RNA polymerase sigma factors"/>
    <property type="match status" value="1"/>
</dbReference>
<name>A0A931IH75_9NOCA</name>
<evidence type="ECO:0000256" key="3">
    <source>
        <dbReference type="ARBA" id="ARBA00023015"/>
    </source>
</evidence>
<dbReference type="EMBL" id="JADMLG010000025">
    <property type="protein sequence ID" value="MBH0781509.1"/>
    <property type="molecule type" value="Genomic_DNA"/>
</dbReference>
<dbReference type="SUPFAM" id="SSF88946">
    <property type="entry name" value="Sigma2 domain of RNA polymerase sigma factors"/>
    <property type="match status" value="1"/>
</dbReference>
<comment type="subunit">
    <text evidence="2">Interacts transiently with the RNA polymerase catalytic core formed by RpoA, RpoB, RpoC and RpoZ (2 alpha, 1 beta, 1 beta' and 1 omega subunit) to form the RNA polymerase holoenzyme that can initiate transcription.</text>
</comment>
<dbReference type="InterPro" id="IPR014305">
    <property type="entry name" value="RNA_pol_sigma-G_actinobac"/>
</dbReference>
<protein>
    <submittedName>
        <fullName evidence="10">Sigma-70 family RNA polymerase sigma factor</fullName>
    </submittedName>
</protein>
<dbReference type="GO" id="GO:0003677">
    <property type="term" value="F:DNA binding"/>
    <property type="evidence" value="ECO:0007669"/>
    <property type="project" value="UniProtKB-KW"/>
</dbReference>
<sequence>MTDTSGPAAAAPGATNTAPGATNTALGTADTPGVGALGTGSARAAATSAAGLGSANALGEDVLASFEAHRRELCAYAYRMLGSSFEAEDAVQETFTRAWKSYDSFEGRASLRSWLYKITTNVCLDMLDGPQRRARPMDLNGPSRPDSTLPAPQPDYVWIEPIPNALAFGADPADHASTKDTLRLAFVAACQHLPATQRAILIMREVLRFSANETAEALTMTTASVNSALQRARATMSKVQPAAGDDYDESDVNQRKLVDDFVTAFEAYDMDALTALLKADVALSMPPFELWISGPENVAAFMLGTGSACAGSKLVRLAGANGHIAFGQYKPTEQPGLYTPWAVTVLELEGETIAGLNFFLDTARLFPLFDLPPELREPVD</sequence>
<evidence type="ECO:0000313" key="10">
    <source>
        <dbReference type="EMBL" id="MBH0781509.1"/>
    </source>
</evidence>
<evidence type="ECO:0000256" key="7">
    <source>
        <dbReference type="SAM" id="MobiDB-lite"/>
    </source>
</evidence>
<dbReference type="GO" id="GO:0016987">
    <property type="term" value="F:sigma factor activity"/>
    <property type="evidence" value="ECO:0007669"/>
    <property type="project" value="UniProtKB-KW"/>
</dbReference>
<dbReference type="PANTHER" id="PTHR30173:SF43">
    <property type="entry name" value="ECF RNA POLYMERASE SIGMA FACTOR SIGI-RELATED"/>
    <property type="match status" value="1"/>
</dbReference>
<comment type="caution">
    <text evidence="10">The sequence shown here is derived from an EMBL/GenBank/DDBJ whole genome shotgun (WGS) entry which is preliminary data.</text>
</comment>
<evidence type="ECO:0000256" key="1">
    <source>
        <dbReference type="ARBA" id="ARBA00010641"/>
    </source>
</evidence>
<dbReference type="InterPro" id="IPR014284">
    <property type="entry name" value="RNA_pol_sigma-70_dom"/>
</dbReference>
<keyword evidence="4" id="KW-0731">Sigma factor</keyword>
<gene>
    <name evidence="10" type="ORF">IT779_35090</name>
</gene>
<dbReference type="Pfam" id="PF08281">
    <property type="entry name" value="Sigma70_r4_2"/>
    <property type="match status" value="1"/>
</dbReference>
<accession>A0A931IH75</accession>
<evidence type="ECO:0000256" key="5">
    <source>
        <dbReference type="ARBA" id="ARBA00023125"/>
    </source>
</evidence>
<dbReference type="NCBIfam" id="NF006089">
    <property type="entry name" value="PRK08241.1"/>
    <property type="match status" value="1"/>
</dbReference>
<dbReference type="InterPro" id="IPR052704">
    <property type="entry name" value="ECF_Sigma-70_Domain"/>
</dbReference>
<feature type="region of interest" description="Disordered" evidence="7">
    <location>
        <begin position="1"/>
        <end position="27"/>
    </location>
</feature>
<keyword evidence="11" id="KW-1185">Reference proteome</keyword>
<evidence type="ECO:0000259" key="8">
    <source>
        <dbReference type="Pfam" id="PF04542"/>
    </source>
</evidence>
<feature type="domain" description="RNA polymerase sigma factor 70 region 4 type 2" evidence="9">
    <location>
        <begin position="185"/>
        <end position="236"/>
    </location>
</feature>
<dbReference type="NCBIfam" id="TIGR02960">
    <property type="entry name" value="SigX5"/>
    <property type="match status" value="1"/>
</dbReference>
<dbReference type="PANTHER" id="PTHR30173">
    <property type="entry name" value="SIGMA 19 FACTOR"/>
    <property type="match status" value="1"/>
</dbReference>
<dbReference type="InterPro" id="IPR013249">
    <property type="entry name" value="RNA_pol_sigma70_r4_t2"/>
</dbReference>
<dbReference type="InterPro" id="IPR013325">
    <property type="entry name" value="RNA_pol_sigma_r2"/>
</dbReference>
<organism evidence="10 11">
    <name type="scientific">Nocardia bovistercoris</name>
    <dbReference type="NCBI Taxonomy" id="2785916"/>
    <lineage>
        <taxon>Bacteria</taxon>
        <taxon>Bacillati</taxon>
        <taxon>Actinomycetota</taxon>
        <taxon>Actinomycetes</taxon>
        <taxon>Mycobacteriales</taxon>
        <taxon>Nocardiaceae</taxon>
        <taxon>Nocardia</taxon>
    </lineage>
</organism>
<dbReference type="SUPFAM" id="SSF54427">
    <property type="entry name" value="NTF2-like"/>
    <property type="match status" value="1"/>
</dbReference>
<keyword evidence="6" id="KW-0804">Transcription</keyword>
<dbReference type="AlphaFoldDB" id="A0A931IH75"/>
<comment type="similarity">
    <text evidence="1">Belongs to the sigma-70 factor family. ECF subfamily.</text>
</comment>
<dbReference type="Proteomes" id="UP000655751">
    <property type="component" value="Unassembled WGS sequence"/>
</dbReference>
<dbReference type="Gene3D" id="1.10.10.10">
    <property type="entry name" value="Winged helix-like DNA-binding domain superfamily/Winged helix DNA-binding domain"/>
    <property type="match status" value="1"/>
</dbReference>
<evidence type="ECO:0000256" key="6">
    <source>
        <dbReference type="ARBA" id="ARBA00023163"/>
    </source>
</evidence>
<dbReference type="InterPro" id="IPR032710">
    <property type="entry name" value="NTF2-like_dom_sf"/>
</dbReference>
<dbReference type="InterPro" id="IPR007627">
    <property type="entry name" value="RNA_pol_sigma70_r2"/>
</dbReference>
<keyword evidence="3" id="KW-0805">Transcription regulation</keyword>
<evidence type="ECO:0000259" key="9">
    <source>
        <dbReference type="Pfam" id="PF08281"/>
    </source>
</evidence>